<organism evidence="2 3">
    <name type="scientific">Funneliformis caledonium</name>
    <dbReference type="NCBI Taxonomy" id="1117310"/>
    <lineage>
        <taxon>Eukaryota</taxon>
        <taxon>Fungi</taxon>
        <taxon>Fungi incertae sedis</taxon>
        <taxon>Mucoromycota</taxon>
        <taxon>Glomeromycotina</taxon>
        <taxon>Glomeromycetes</taxon>
        <taxon>Glomerales</taxon>
        <taxon>Glomeraceae</taxon>
        <taxon>Funneliformis</taxon>
    </lineage>
</organism>
<keyword evidence="1" id="KW-0812">Transmembrane</keyword>
<proteinExistence type="predicted"/>
<evidence type="ECO:0000313" key="3">
    <source>
        <dbReference type="Proteomes" id="UP000789570"/>
    </source>
</evidence>
<feature type="non-terminal residue" evidence="2">
    <location>
        <position position="1"/>
    </location>
</feature>
<reference evidence="2" key="1">
    <citation type="submission" date="2021-06" db="EMBL/GenBank/DDBJ databases">
        <authorList>
            <person name="Kallberg Y."/>
            <person name="Tangrot J."/>
            <person name="Rosling A."/>
        </authorList>
    </citation>
    <scope>NUCLEOTIDE SEQUENCE</scope>
    <source>
        <strain evidence="2">UK204</strain>
    </source>
</reference>
<dbReference type="EMBL" id="CAJVPQ010007284">
    <property type="protein sequence ID" value="CAG8695085.1"/>
    <property type="molecule type" value="Genomic_DNA"/>
</dbReference>
<name>A0A9N9ETQ1_9GLOM</name>
<sequence length="54" mass="5665">RPESPTNAITSLVFLVTLSVNVPLTVALYLFLDALANDAWSKAGGVDKPVGGHE</sequence>
<evidence type="ECO:0000313" key="2">
    <source>
        <dbReference type="EMBL" id="CAG8695085.1"/>
    </source>
</evidence>
<keyword evidence="3" id="KW-1185">Reference proteome</keyword>
<dbReference type="AlphaFoldDB" id="A0A9N9ETQ1"/>
<dbReference type="Proteomes" id="UP000789570">
    <property type="component" value="Unassembled WGS sequence"/>
</dbReference>
<gene>
    <name evidence="2" type="ORF">FCALED_LOCUS13176</name>
</gene>
<accession>A0A9N9ETQ1</accession>
<feature type="transmembrane region" description="Helical" evidence="1">
    <location>
        <begin position="12"/>
        <end position="32"/>
    </location>
</feature>
<keyword evidence="1" id="KW-1133">Transmembrane helix</keyword>
<comment type="caution">
    <text evidence="2">The sequence shown here is derived from an EMBL/GenBank/DDBJ whole genome shotgun (WGS) entry which is preliminary data.</text>
</comment>
<keyword evidence="1" id="KW-0472">Membrane</keyword>
<evidence type="ECO:0000256" key="1">
    <source>
        <dbReference type="SAM" id="Phobius"/>
    </source>
</evidence>
<protein>
    <submittedName>
        <fullName evidence="2">15456_t:CDS:1</fullName>
    </submittedName>
</protein>